<dbReference type="PANTHER" id="PTHR28218:SF1">
    <property type="entry name" value="VPS4-ASSOCIATED PROTEIN 1"/>
    <property type="match status" value="1"/>
</dbReference>
<dbReference type="InterPro" id="IPR013640">
    <property type="entry name" value="Vfa1"/>
</dbReference>
<feature type="region of interest" description="Disordered" evidence="1">
    <location>
        <begin position="48"/>
        <end position="150"/>
    </location>
</feature>
<name>A0A0C3JVA9_PISTI</name>
<dbReference type="FunCoup" id="A0A0C3JVA9">
    <property type="interactions" value="30"/>
</dbReference>
<dbReference type="EMBL" id="KN831947">
    <property type="protein sequence ID" value="KIO13093.1"/>
    <property type="molecule type" value="Genomic_DNA"/>
</dbReference>
<dbReference type="GO" id="GO:0007034">
    <property type="term" value="P:vacuolar transport"/>
    <property type="evidence" value="ECO:0007669"/>
    <property type="project" value="TreeGrafter"/>
</dbReference>
<dbReference type="InParanoid" id="A0A0C3JVA9"/>
<dbReference type="Proteomes" id="UP000054217">
    <property type="component" value="Unassembled WGS sequence"/>
</dbReference>
<dbReference type="Pfam" id="PF08432">
    <property type="entry name" value="Vfa1"/>
    <property type="match status" value="1"/>
</dbReference>
<gene>
    <name evidence="2" type="ORF">M404DRAFT_13134</name>
</gene>
<accession>A0A0C3JVA9</accession>
<evidence type="ECO:0000313" key="3">
    <source>
        <dbReference type="Proteomes" id="UP000054217"/>
    </source>
</evidence>
<keyword evidence="3" id="KW-1185">Reference proteome</keyword>
<reference evidence="2 3" key="1">
    <citation type="submission" date="2014-04" db="EMBL/GenBank/DDBJ databases">
        <authorList>
            <consortium name="DOE Joint Genome Institute"/>
            <person name="Kuo A."/>
            <person name="Kohler A."/>
            <person name="Costa M.D."/>
            <person name="Nagy L.G."/>
            <person name="Floudas D."/>
            <person name="Copeland A."/>
            <person name="Barry K.W."/>
            <person name="Cichocki N."/>
            <person name="Veneault-Fourrey C."/>
            <person name="LaButti K."/>
            <person name="Lindquist E.A."/>
            <person name="Lipzen A."/>
            <person name="Lundell T."/>
            <person name="Morin E."/>
            <person name="Murat C."/>
            <person name="Sun H."/>
            <person name="Tunlid A."/>
            <person name="Henrissat B."/>
            <person name="Grigoriev I.V."/>
            <person name="Hibbett D.S."/>
            <person name="Martin F."/>
            <person name="Nordberg H.P."/>
            <person name="Cantor M.N."/>
            <person name="Hua S.X."/>
        </authorList>
    </citation>
    <scope>NUCLEOTIDE SEQUENCE [LARGE SCALE GENOMIC DNA]</scope>
    <source>
        <strain evidence="2 3">Marx 270</strain>
    </source>
</reference>
<evidence type="ECO:0000256" key="1">
    <source>
        <dbReference type="SAM" id="MobiDB-lite"/>
    </source>
</evidence>
<feature type="region of interest" description="Disordered" evidence="1">
    <location>
        <begin position="165"/>
        <end position="190"/>
    </location>
</feature>
<proteinExistence type="predicted"/>
<evidence type="ECO:0008006" key="4">
    <source>
        <dbReference type="Google" id="ProtNLM"/>
    </source>
</evidence>
<reference evidence="3" key="2">
    <citation type="submission" date="2015-01" db="EMBL/GenBank/DDBJ databases">
        <title>Evolutionary Origins and Diversification of the Mycorrhizal Mutualists.</title>
        <authorList>
            <consortium name="DOE Joint Genome Institute"/>
            <consortium name="Mycorrhizal Genomics Consortium"/>
            <person name="Kohler A."/>
            <person name="Kuo A."/>
            <person name="Nagy L.G."/>
            <person name="Floudas D."/>
            <person name="Copeland A."/>
            <person name="Barry K.W."/>
            <person name="Cichocki N."/>
            <person name="Veneault-Fourrey C."/>
            <person name="LaButti K."/>
            <person name="Lindquist E.A."/>
            <person name="Lipzen A."/>
            <person name="Lundell T."/>
            <person name="Morin E."/>
            <person name="Murat C."/>
            <person name="Riley R."/>
            <person name="Ohm R."/>
            <person name="Sun H."/>
            <person name="Tunlid A."/>
            <person name="Henrissat B."/>
            <person name="Grigoriev I.V."/>
            <person name="Hibbett D.S."/>
            <person name="Martin F."/>
        </authorList>
    </citation>
    <scope>NUCLEOTIDE SEQUENCE [LARGE SCALE GENOMIC DNA]</scope>
    <source>
        <strain evidence="3">Marx 270</strain>
    </source>
</reference>
<feature type="compositionally biased region" description="Basic and acidic residues" evidence="1">
    <location>
        <begin position="53"/>
        <end position="64"/>
    </location>
</feature>
<feature type="compositionally biased region" description="Basic and acidic residues" evidence="1">
    <location>
        <begin position="71"/>
        <end position="83"/>
    </location>
</feature>
<protein>
    <recommendedName>
        <fullName evidence="4">DUF1742-domain-containing protein</fullName>
    </recommendedName>
</protein>
<organism evidence="2 3">
    <name type="scientific">Pisolithus tinctorius Marx 270</name>
    <dbReference type="NCBI Taxonomy" id="870435"/>
    <lineage>
        <taxon>Eukaryota</taxon>
        <taxon>Fungi</taxon>
        <taxon>Dikarya</taxon>
        <taxon>Basidiomycota</taxon>
        <taxon>Agaricomycotina</taxon>
        <taxon>Agaricomycetes</taxon>
        <taxon>Agaricomycetidae</taxon>
        <taxon>Boletales</taxon>
        <taxon>Sclerodermatineae</taxon>
        <taxon>Pisolithaceae</taxon>
        <taxon>Pisolithus</taxon>
    </lineage>
</organism>
<dbReference type="HOGENOM" id="CLU_088285_0_0_1"/>
<dbReference type="PANTHER" id="PTHR28218">
    <property type="entry name" value="VPS4-ASSOCIATED PROTEIN 1"/>
    <property type="match status" value="1"/>
</dbReference>
<dbReference type="GO" id="GO:0005768">
    <property type="term" value="C:endosome"/>
    <property type="evidence" value="ECO:0007669"/>
    <property type="project" value="TreeGrafter"/>
</dbReference>
<dbReference type="AlphaFoldDB" id="A0A0C3JVA9"/>
<feature type="compositionally biased region" description="Basic and acidic residues" evidence="1">
    <location>
        <begin position="91"/>
        <end position="133"/>
    </location>
</feature>
<sequence>MSLQNVYYKRTAATAKACYICYKPSTTVLATVDTTDFLYTCPVHLTDPGFATRVKDHDNDDTKKLSASAEEIARVKQEWEEKQKRKREKQKQKEEKRKEDGEKAAEPAKGEDDKEQDKQKVPEESSTSDKKLEAPSAGQPTVSPRPTHERYVLHRHIFNLRLAEHRKRRQAAQAKTLAPRLPGIPSSTMS</sequence>
<evidence type="ECO:0000313" key="2">
    <source>
        <dbReference type="EMBL" id="KIO13093.1"/>
    </source>
</evidence>
<dbReference type="OrthoDB" id="2158714at2759"/>